<organism evidence="2">
    <name type="scientific">Triticum aestivum</name>
    <name type="common">Wheat</name>
    <dbReference type="NCBI Taxonomy" id="4565"/>
    <lineage>
        <taxon>Eukaryota</taxon>
        <taxon>Viridiplantae</taxon>
        <taxon>Streptophyta</taxon>
        <taxon>Embryophyta</taxon>
        <taxon>Tracheophyta</taxon>
        <taxon>Spermatophyta</taxon>
        <taxon>Magnoliopsida</taxon>
        <taxon>Liliopsida</taxon>
        <taxon>Poales</taxon>
        <taxon>Poaceae</taxon>
        <taxon>BOP clade</taxon>
        <taxon>Pooideae</taxon>
        <taxon>Triticodae</taxon>
        <taxon>Triticeae</taxon>
        <taxon>Triticinae</taxon>
        <taxon>Triticum</taxon>
    </lineage>
</organism>
<dbReference type="Gramene" id="TraesCS2D02G047600.1">
    <property type="protein sequence ID" value="TraesCS2D02G047600.1.cds1"/>
    <property type="gene ID" value="TraesCS2D02G047600"/>
</dbReference>
<proteinExistence type="predicted"/>
<accession>A0A1D5UX25</accession>
<evidence type="ECO:0000313" key="2">
    <source>
        <dbReference type="EnsemblPlants" id="TraesCS2D02G047600.1.cds1"/>
    </source>
</evidence>
<evidence type="ECO:0000256" key="1">
    <source>
        <dbReference type="SAM" id="SignalP"/>
    </source>
</evidence>
<dbReference type="Gramene" id="TraesCLE_scaffold_006917_01G000100.1">
    <property type="protein sequence ID" value="TraesCLE_scaffold_006917_01G000100.1"/>
    <property type="gene ID" value="TraesCLE_scaffold_006917_01G000100"/>
</dbReference>
<dbReference type="OrthoDB" id="715682at2759"/>
<protein>
    <submittedName>
        <fullName evidence="2">Uncharacterized protein</fullName>
    </submittedName>
</protein>
<name>A0A1D5UX25_WHEAT</name>
<keyword evidence="1" id="KW-0732">Signal</keyword>
<sequence>MKAARVLMFVLLVITSSAAAAPARKMAGDDGQQMGEMVTQTEVNVLNGKQSDGYGDHRCSMQKFPACKQGP</sequence>
<evidence type="ECO:0000313" key="3">
    <source>
        <dbReference type="Proteomes" id="UP000019116"/>
    </source>
</evidence>
<reference evidence="2" key="1">
    <citation type="submission" date="2018-08" db="EMBL/GenBank/DDBJ databases">
        <authorList>
            <person name="Rossello M."/>
        </authorList>
    </citation>
    <scope>NUCLEOTIDE SEQUENCE [LARGE SCALE GENOMIC DNA]</scope>
    <source>
        <strain evidence="2">cv. Chinese Spring</strain>
    </source>
</reference>
<dbReference type="EnsemblPlants" id="TraesCS2D02G047600.1">
    <property type="protein sequence ID" value="TraesCS2D02G047600.1.cds1"/>
    <property type="gene ID" value="TraesCS2D02G047600"/>
</dbReference>
<dbReference type="ExpressionAtlas" id="A0A1D5UX25">
    <property type="expression patterns" value="differential"/>
</dbReference>
<dbReference type="Gramene" id="TraesPARA_EIv1.0_0634380.1">
    <property type="protein sequence ID" value="TraesPARA_EIv1.0_0634380.1.CDS1"/>
    <property type="gene ID" value="TraesPARA_EIv1.0_0634380"/>
</dbReference>
<dbReference type="Gramene" id="TraesNOR2D03G01109150.1">
    <property type="protein sequence ID" value="TraesNOR2D03G01109150.1.CDS1"/>
    <property type="gene ID" value="TraesNOR2D03G01109150"/>
</dbReference>
<dbReference type="Gramene" id="TraesMAC2D03G01092260.1">
    <property type="protein sequence ID" value="TraesMAC2D03G01092260.1.CDS1"/>
    <property type="gene ID" value="TraesMAC2D03G01092260"/>
</dbReference>
<dbReference type="Gramene" id="TraesSTA2D03G01082040.1">
    <property type="protein sequence ID" value="TraesSTA2D03G01082040.1.CDS1"/>
    <property type="gene ID" value="TraesSTA2D03G01082040"/>
</dbReference>
<dbReference type="Gramene" id="TraesCAD_scaffold_012485_01G000500.1">
    <property type="protein sequence ID" value="TraesCAD_scaffold_012485_01G000500.1"/>
    <property type="gene ID" value="TraesCAD_scaffold_012485_01G000500"/>
</dbReference>
<dbReference type="Proteomes" id="UP000019116">
    <property type="component" value="Chromosome 2D"/>
</dbReference>
<feature type="signal peptide" evidence="1">
    <location>
        <begin position="1"/>
        <end position="20"/>
    </location>
</feature>
<dbReference type="Gramene" id="TraesJAG2D03G01097000.1">
    <property type="protein sequence ID" value="TraesJAG2D03G01097000.1.CDS1"/>
    <property type="gene ID" value="TraesJAG2D03G01097000"/>
</dbReference>
<dbReference type="Gramene" id="TraesLDM2D03G01094990.1">
    <property type="protein sequence ID" value="TraesLDM2D03G01094990.1.CDS1"/>
    <property type="gene ID" value="TraesLDM2D03G01094990"/>
</dbReference>
<dbReference type="Gramene" id="TraesSYM2D03G01108090.1">
    <property type="protein sequence ID" value="TraesSYM2D03G01108090.1.CDS1"/>
    <property type="gene ID" value="TraesSYM2D03G01108090"/>
</dbReference>
<reference evidence="2" key="2">
    <citation type="submission" date="2018-10" db="UniProtKB">
        <authorList>
            <consortium name="EnsemblPlants"/>
        </authorList>
    </citation>
    <scope>IDENTIFICATION</scope>
</reference>
<dbReference type="Gramene" id="TraesJUL2D03G01099340.1">
    <property type="protein sequence ID" value="TraesJUL2D03G01099340.1.CDS1"/>
    <property type="gene ID" value="TraesJUL2D03G01099340"/>
</dbReference>
<dbReference type="Gramene" id="TraesWEE_scaffold_025246_01G000200.1">
    <property type="protein sequence ID" value="TraesWEE_scaffold_025246_01G000200.1"/>
    <property type="gene ID" value="TraesWEE_scaffold_025246_01G000200"/>
</dbReference>
<dbReference type="Gramene" id="TraesLAC2D03G01045880.1">
    <property type="protein sequence ID" value="TraesLAC2D03G01045880.1.CDS1"/>
    <property type="gene ID" value="TraesLAC2D03G01045880"/>
</dbReference>
<feature type="chain" id="PRO_5043144072" evidence="1">
    <location>
        <begin position="21"/>
        <end position="71"/>
    </location>
</feature>
<dbReference type="Gramene" id="TraesROB_scaffold_032765_01G000400.1">
    <property type="protein sequence ID" value="TraesROB_scaffold_032765_01G000400.1"/>
    <property type="gene ID" value="TraesROB_scaffold_032765_01G000400"/>
</dbReference>
<keyword evidence="3" id="KW-1185">Reference proteome</keyword>
<dbReference type="AlphaFoldDB" id="A0A1D5UX25"/>
<dbReference type="Gramene" id="TraesARI2D03G01109310.1">
    <property type="protein sequence ID" value="TraesARI2D03G01109310.1.CDS1"/>
    <property type="gene ID" value="TraesARI2D03G01109310"/>
</dbReference>
<dbReference type="Gramene" id="TraesCS2D03G0086600.1">
    <property type="protein sequence ID" value="TraesCS2D03G0086600.1.CDS1"/>
    <property type="gene ID" value="TraesCS2D03G0086600"/>
</dbReference>